<dbReference type="InterPro" id="IPR036116">
    <property type="entry name" value="FN3_sf"/>
</dbReference>
<dbReference type="AlphaFoldDB" id="A0A0R3WYN2"/>
<evidence type="ECO:0000313" key="1">
    <source>
        <dbReference type="EMBL" id="VDM27814.1"/>
    </source>
</evidence>
<dbReference type="Proteomes" id="UP000274429">
    <property type="component" value="Unassembled WGS sequence"/>
</dbReference>
<evidence type="ECO:0000313" key="3">
    <source>
        <dbReference type="WBParaSite" id="TTAC_0000587201-mRNA-1"/>
    </source>
</evidence>
<proteinExistence type="predicted"/>
<dbReference type="CDD" id="cd00063">
    <property type="entry name" value="FN3"/>
    <property type="match status" value="1"/>
</dbReference>
<sequence length="107" mass="12154">MDIYGDRKDVASISKDALSLLENGFATELPKHFHWIRVGSRSVELGWDVGPLSYLKADEMKLTANYYSESVTYVYKSVPFSDGKLTLDGLKPSTFYEMVLEVLKHDK</sequence>
<reference evidence="3" key="1">
    <citation type="submission" date="2017-02" db="UniProtKB">
        <authorList>
            <consortium name="WormBaseParasite"/>
        </authorList>
    </citation>
    <scope>IDENTIFICATION</scope>
</reference>
<evidence type="ECO:0000313" key="2">
    <source>
        <dbReference type="Proteomes" id="UP000274429"/>
    </source>
</evidence>
<gene>
    <name evidence="1" type="ORF">TTAC_LOCUS5857</name>
</gene>
<protein>
    <submittedName>
        <fullName evidence="3">Fibronectin type-III domain-containing protein</fullName>
    </submittedName>
</protein>
<dbReference type="WBParaSite" id="TTAC_0000587201-mRNA-1">
    <property type="protein sequence ID" value="TTAC_0000587201-mRNA-1"/>
    <property type="gene ID" value="TTAC_0000587201"/>
</dbReference>
<reference evidence="1 2" key="2">
    <citation type="submission" date="2018-11" db="EMBL/GenBank/DDBJ databases">
        <authorList>
            <consortium name="Pathogen Informatics"/>
        </authorList>
    </citation>
    <scope>NUCLEOTIDE SEQUENCE [LARGE SCALE GENOMIC DNA]</scope>
</reference>
<dbReference type="InterPro" id="IPR003961">
    <property type="entry name" value="FN3_dom"/>
</dbReference>
<name>A0A0R3WYN2_HYDTA</name>
<dbReference type="EMBL" id="UYWX01009383">
    <property type="protein sequence ID" value="VDM27814.1"/>
    <property type="molecule type" value="Genomic_DNA"/>
</dbReference>
<organism evidence="3">
    <name type="scientific">Hydatigena taeniaeformis</name>
    <name type="common">Feline tapeworm</name>
    <name type="synonym">Taenia taeniaeformis</name>
    <dbReference type="NCBI Taxonomy" id="6205"/>
    <lineage>
        <taxon>Eukaryota</taxon>
        <taxon>Metazoa</taxon>
        <taxon>Spiralia</taxon>
        <taxon>Lophotrochozoa</taxon>
        <taxon>Platyhelminthes</taxon>
        <taxon>Cestoda</taxon>
        <taxon>Eucestoda</taxon>
        <taxon>Cyclophyllidea</taxon>
        <taxon>Taeniidae</taxon>
        <taxon>Hydatigera</taxon>
    </lineage>
</organism>
<accession>A0A0R3WYN2</accession>
<keyword evidence="2" id="KW-1185">Reference proteome</keyword>
<dbReference type="SUPFAM" id="SSF49265">
    <property type="entry name" value="Fibronectin type III"/>
    <property type="match status" value="1"/>
</dbReference>
<dbReference type="OrthoDB" id="10355064at2759"/>